<dbReference type="InterPro" id="IPR000866">
    <property type="entry name" value="AhpC/TSA"/>
</dbReference>
<evidence type="ECO:0000259" key="3">
    <source>
        <dbReference type="PROSITE" id="PS51352"/>
    </source>
</evidence>
<dbReference type="Gene3D" id="3.40.30.10">
    <property type="entry name" value="Glutaredoxin"/>
    <property type="match status" value="1"/>
</dbReference>
<dbReference type="AlphaFoldDB" id="A0A2R5EY45"/>
<protein>
    <recommendedName>
        <fullName evidence="3">Thioredoxin domain-containing protein</fullName>
    </recommendedName>
</protein>
<feature type="domain" description="Thioredoxin" evidence="3">
    <location>
        <begin position="225"/>
        <end position="368"/>
    </location>
</feature>
<keyword evidence="2" id="KW-0812">Transmembrane</keyword>
<feature type="transmembrane region" description="Helical" evidence="2">
    <location>
        <begin position="76"/>
        <end position="99"/>
    </location>
</feature>
<keyword evidence="5" id="KW-1185">Reference proteome</keyword>
<evidence type="ECO:0000256" key="2">
    <source>
        <dbReference type="SAM" id="Phobius"/>
    </source>
</evidence>
<accession>A0A2R5EY45</accession>
<keyword evidence="1" id="KW-1015">Disulfide bond</keyword>
<keyword evidence="2" id="KW-1133">Transmembrane helix</keyword>
<proteinExistence type="predicted"/>
<keyword evidence="2" id="KW-0472">Membrane</keyword>
<name>A0A2R5EY45_9BACL</name>
<feature type="transmembrane region" description="Helical" evidence="2">
    <location>
        <begin position="138"/>
        <end position="159"/>
    </location>
</feature>
<comment type="caution">
    <text evidence="4">The sequence shown here is derived from an EMBL/GenBank/DDBJ whole genome shotgun (WGS) entry which is preliminary data.</text>
</comment>
<dbReference type="PANTHER" id="PTHR42852">
    <property type="entry name" value="THIOL:DISULFIDE INTERCHANGE PROTEIN DSBE"/>
    <property type="match status" value="1"/>
</dbReference>
<evidence type="ECO:0000256" key="1">
    <source>
        <dbReference type="ARBA" id="ARBA00023157"/>
    </source>
</evidence>
<feature type="transmembrane region" description="Helical" evidence="2">
    <location>
        <begin position="12"/>
        <end position="35"/>
    </location>
</feature>
<dbReference type="SUPFAM" id="SSF52833">
    <property type="entry name" value="Thioredoxin-like"/>
    <property type="match status" value="1"/>
</dbReference>
<sequence>MAVTNLQLGSLVLNAELLVVLAAGLMGLFAVRLRLRGRSERDTSPAWNAIGIWIAVWKGSLLLTDAVAVIRQPLSLLYYDGGTIGFWLACVCGLTYLQYRYGKMYGAADAWKITGAFAAGWSTVYLMAIIILDRASAGYAHWLGMFVFATSMFLLAGIWRIRPRKAAEEDQSEGSARAESSLRRMAVPGAGLALLLVLVSYMAFDQTERLMERTENRNGNSGVGARAGNIAPAFELNNLFGEEVALADYKGRTVLVNFWTTWCRVCMTEMPHVQKLHEDYREQGGDVAILSVNVTSQEQGEEQVRQYVEKRSLDFPIVLDRRGRAADDYRVAAYPATFIVDGDGIIRERFLGAISYDDMKMRIERVRDKYPAEQ</sequence>
<dbReference type="EMBL" id="BDQX01000423">
    <property type="protein sequence ID" value="GBG11600.1"/>
    <property type="molecule type" value="Genomic_DNA"/>
</dbReference>
<dbReference type="Pfam" id="PF00578">
    <property type="entry name" value="AhpC-TSA"/>
    <property type="match status" value="1"/>
</dbReference>
<dbReference type="PANTHER" id="PTHR42852:SF17">
    <property type="entry name" value="THIOREDOXIN-LIKE PROTEIN HI_1115"/>
    <property type="match status" value="1"/>
</dbReference>
<feature type="transmembrane region" description="Helical" evidence="2">
    <location>
        <begin position="185"/>
        <end position="204"/>
    </location>
</feature>
<feature type="transmembrane region" description="Helical" evidence="2">
    <location>
        <begin position="111"/>
        <end position="132"/>
    </location>
</feature>
<dbReference type="CDD" id="cd02966">
    <property type="entry name" value="TlpA_like_family"/>
    <property type="match status" value="1"/>
</dbReference>
<dbReference type="PROSITE" id="PS51352">
    <property type="entry name" value="THIOREDOXIN_2"/>
    <property type="match status" value="1"/>
</dbReference>
<feature type="transmembrane region" description="Helical" evidence="2">
    <location>
        <begin position="47"/>
        <end position="70"/>
    </location>
</feature>
<dbReference type="GO" id="GO:0016209">
    <property type="term" value="F:antioxidant activity"/>
    <property type="evidence" value="ECO:0007669"/>
    <property type="project" value="InterPro"/>
</dbReference>
<dbReference type="InterPro" id="IPR036249">
    <property type="entry name" value="Thioredoxin-like_sf"/>
</dbReference>
<dbReference type="InterPro" id="IPR050553">
    <property type="entry name" value="Thioredoxin_ResA/DsbE_sf"/>
</dbReference>
<evidence type="ECO:0000313" key="4">
    <source>
        <dbReference type="EMBL" id="GBG11600.1"/>
    </source>
</evidence>
<dbReference type="GO" id="GO:0016491">
    <property type="term" value="F:oxidoreductase activity"/>
    <property type="evidence" value="ECO:0007669"/>
    <property type="project" value="InterPro"/>
</dbReference>
<reference evidence="4 5" key="1">
    <citation type="submission" date="2017-08" db="EMBL/GenBank/DDBJ databases">
        <title>Substantial Increase in Enzyme Production by Combined Drug-Resistance Mutations in Paenibacillus agaridevorans.</title>
        <authorList>
            <person name="Tanaka Y."/>
            <person name="Funane K."/>
            <person name="Hosaka T."/>
            <person name="Shiwa Y."/>
            <person name="Fujita N."/>
            <person name="Miyazaki T."/>
            <person name="Yoshikawa H."/>
            <person name="Murakami K."/>
            <person name="Kasahara K."/>
            <person name="Inaoka T."/>
            <person name="Hiraga Y."/>
            <person name="Ochi K."/>
        </authorList>
    </citation>
    <scope>NUCLEOTIDE SEQUENCE [LARGE SCALE GENOMIC DNA]</scope>
    <source>
        <strain evidence="4 5">T-3040</strain>
    </source>
</reference>
<dbReference type="Proteomes" id="UP000245202">
    <property type="component" value="Unassembled WGS sequence"/>
</dbReference>
<organism evidence="4 5">
    <name type="scientific">Paenibacillus agaridevorans</name>
    <dbReference type="NCBI Taxonomy" id="171404"/>
    <lineage>
        <taxon>Bacteria</taxon>
        <taxon>Bacillati</taxon>
        <taxon>Bacillota</taxon>
        <taxon>Bacilli</taxon>
        <taxon>Bacillales</taxon>
        <taxon>Paenibacillaceae</taxon>
        <taxon>Paenibacillus</taxon>
    </lineage>
</organism>
<evidence type="ECO:0000313" key="5">
    <source>
        <dbReference type="Proteomes" id="UP000245202"/>
    </source>
</evidence>
<gene>
    <name evidence="4" type="ORF">PAT3040_06430</name>
</gene>
<dbReference type="RefSeq" id="WP_108995866.1">
    <property type="nucleotide sequence ID" value="NZ_BDQX01000423.1"/>
</dbReference>
<dbReference type="InterPro" id="IPR013766">
    <property type="entry name" value="Thioredoxin_domain"/>
</dbReference>